<feature type="transmembrane region" description="Helical" evidence="1">
    <location>
        <begin position="493"/>
        <end position="512"/>
    </location>
</feature>
<accession>A0ABY6LP71</accession>
<dbReference type="Proteomes" id="UP001235939">
    <property type="component" value="Chromosome 22"/>
</dbReference>
<feature type="transmembrane region" description="Helical" evidence="1">
    <location>
        <begin position="546"/>
        <end position="567"/>
    </location>
</feature>
<keyword evidence="1" id="KW-0812">Transmembrane</keyword>
<feature type="transmembrane region" description="Helical" evidence="1">
    <location>
        <begin position="596"/>
        <end position="620"/>
    </location>
</feature>
<protein>
    <recommendedName>
        <fullName evidence="4">NADH dehydrogenase subunit 6</fullName>
    </recommendedName>
</protein>
<feature type="transmembrane region" description="Helical" evidence="1">
    <location>
        <begin position="352"/>
        <end position="370"/>
    </location>
</feature>
<name>A0ABY6LP71_9ARAC</name>
<keyword evidence="1" id="KW-1133">Transmembrane helix</keyword>
<evidence type="ECO:0000256" key="1">
    <source>
        <dbReference type="SAM" id="Phobius"/>
    </source>
</evidence>
<feature type="transmembrane region" description="Helical" evidence="1">
    <location>
        <begin position="279"/>
        <end position="298"/>
    </location>
</feature>
<evidence type="ECO:0008006" key="4">
    <source>
        <dbReference type="Google" id="ProtNLM"/>
    </source>
</evidence>
<feature type="transmembrane region" description="Helical" evidence="1">
    <location>
        <begin position="701"/>
        <end position="720"/>
    </location>
</feature>
<keyword evidence="1" id="KW-0472">Membrane</keyword>
<feature type="transmembrane region" description="Helical" evidence="1">
    <location>
        <begin position="574"/>
        <end position="590"/>
    </location>
</feature>
<sequence length="734" mass="83323">MKVYNEEQTPEHLLINCPLTSDLREENQLYLTNTKQVAFNKDQYIKFNRFCRMYISRLKSGHLRTMTFQNGCKVFPLCTKCNSQPATPRHIIDCIDSSIDELYSSPADTINKLYKLDTLIRKKKKKEYIKTNIFIVPFDYLHSLVRLDFFKNRGPLRSVYKKKSPMRDSNPSRWLSKFDGLYASLKAYVHSSSKIPIQRVYQQYHYKRKFQKCNITAIKVMNHGIYESIMVMMVTMLLPKRHTLFILVLLSFVFLIYNPNCVFYRNTHYNDNSQRNLQFYHNGVNTIVNTISVFVVVVSKEEPQMSPYISITVAAMSTILGVYTVFSSNVHYLGCVYCIVVVVVSKEEPQMSPYISITVAAMSTILGVYTVFSRNVHYLGCVYCIVVVVVSNEEPQMSPYISITVAAMSTILGVYTVFSRNVHYLGCVYCIVVVVVSNEEPQMSPYISITVAEMSTILGVYTVLLLLSSSNVHYLGCVYCIVVVVVSKEEPQMSPYISITVAAMSTILGVASDVSVHLYHSSSNVHYLGCVYCIVVVVVSKEEPPMSPYISITVAAMSTILGVYTVLLLLSSSNVHYLGCVYCIVVVVVSNEELQMSTYISITVAAMSTILGVYTVLLLLSCLKKSLRCLHTSPTQQQQCPLSWVCKAAALVLFIGKWVPLPHETETLDLDTKYFLYRYSDNTHEITNIHSLTKLKEVVPFSMYIGIVTIILKDITVTFIEDTRDNQYTLMDKT</sequence>
<feature type="transmembrane region" description="Helical" evidence="1">
    <location>
        <begin position="242"/>
        <end position="259"/>
    </location>
</feature>
<organism evidence="2 3">
    <name type="scientific">Cordylochernes scorpioides</name>
    <dbReference type="NCBI Taxonomy" id="51811"/>
    <lineage>
        <taxon>Eukaryota</taxon>
        <taxon>Metazoa</taxon>
        <taxon>Ecdysozoa</taxon>
        <taxon>Arthropoda</taxon>
        <taxon>Chelicerata</taxon>
        <taxon>Arachnida</taxon>
        <taxon>Pseudoscorpiones</taxon>
        <taxon>Cheliferoidea</taxon>
        <taxon>Chernetidae</taxon>
        <taxon>Cordylochernes</taxon>
    </lineage>
</organism>
<reference evidence="2 3" key="1">
    <citation type="submission" date="2022-03" db="EMBL/GenBank/DDBJ databases">
        <title>A chromosomal length assembly of Cordylochernes scorpioides.</title>
        <authorList>
            <person name="Zeh D."/>
            <person name="Zeh J."/>
        </authorList>
    </citation>
    <scope>NUCLEOTIDE SEQUENCE [LARGE SCALE GENOMIC DNA]</scope>
    <source>
        <strain evidence="2">IN4F17</strain>
        <tissue evidence="2">Whole Body</tissue>
    </source>
</reference>
<feature type="transmembrane region" description="Helical" evidence="1">
    <location>
        <begin position="399"/>
        <end position="416"/>
    </location>
</feature>
<feature type="transmembrane region" description="Helical" evidence="1">
    <location>
        <begin position="329"/>
        <end position="345"/>
    </location>
</feature>
<feature type="transmembrane region" description="Helical" evidence="1">
    <location>
        <begin position="458"/>
        <end position="487"/>
    </location>
</feature>
<feature type="transmembrane region" description="Helical" evidence="1">
    <location>
        <begin position="524"/>
        <end position="540"/>
    </location>
</feature>
<proteinExistence type="predicted"/>
<evidence type="ECO:0000313" key="3">
    <source>
        <dbReference type="Proteomes" id="UP001235939"/>
    </source>
</evidence>
<dbReference type="EMBL" id="CP092884">
    <property type="protein sequence ID" value="UYV83020.1"/>
    <property type="molecule type" value="Genomic_DNA"/>
</dbReference>
<keyword evidence="3" id="KW-1185">Reference proteome</keyword>
<gene>
    <name evidence="2" type="ORF">LAZ67_22001794</name>
</gene>
<evidence type="ECO:0000313" key="2">
    <source>
        <dbReference type="EMBL" id="UYV83020.1"/>
    </source>
</evidence>